<evidence type="ECO:0000256" key="1">
    <source>
        <dbReference type="SAM" id="Phobius"/>
    </source>
</evidence>
<keyword evidence="1" id="KW-0812">Transmembrane</keyword>
<keyword evidence="3" id="KW-1185">Reference proteome</keyword>
<name>A0A9P4SK62_9PEZI</name>
<reference evidence="2" key="1">
    <citation type="journal article" date="2020" name="Stud. Mycol.">
        <title>101 Dothideomycetes genomes: a test case for predicting lifestyles and emergence of pathogens.</title>
        <authorList>
            <person name="Haridas S."/>
            <person name="Albert R."/>
            <person name="Binder M."/>
            <person name="Bloem J."/>
            <person name="Labutti K."/>
            <person name="Salamov A."/>
            <person name="Andreopoulos B."/>
            <person name="Baker S."/>
            <person name="Barry K."/>
            <person name="Bills G."/>
            <person name="Bluhm B."/>
            <person name="Cannon C."/>
            <person name="Castanera R."/>
            <person name="Culley D."/>
            <person name="Daum C."/>
            <person name="Ezra D."/>
            <person name="Gonzalez J."/>
            <person name="Henrissat B."/>
            <person name="Kuo A."/>
            <person name="Liang C."/>
            <person name="Lipzen A."/>
            <person name="Lutzoni F."/>
            <person name="Magnuson J."/>
            <person name="Mondo S."/>
            <person name="Nolan M."/>
            <person name="Ohm R."/>
            <person name="Pangilinan J."/>
            <person name="Park H.-J."/>
            <person name="Ramirez L."/>
            <person name="Alfaro M."/>
            <person name="Sun H."/>
            <person name="Tritt A."/>
            <person name="Yoshinaga Y."/>
            <person name="Zwiers L.-H."/>
            <person name="Turgeon B."/>
            <person name="Goodwin S."/>
            <person name="Spatafora J."/>
            <person name="Crous P."/>
            <person name="Grigoriev I."/>
        </authorList>
    </citation>
    <scope>NUCLEOTIDE SEQUENCE</scope>
    <source>
        <strain evidence="2">CBS 101060</strain>
    </source>
</reference>
<sequence length="140" mass="15843">MKYKATDSRFSAMAGEKEASVPRIPSVLDTDSQRIPTTGIDLVLLTFFSAFLIINSLHAMQVHRIPSCVFRRFLGDALLIELNHHRHIHRGDTHSAVTTICTTRSEFGLRGMPLACMEQRKELRDSVKLLSVLRKALRQV</sequence>
<evidence type="ECO:0000313" key="2">
    <source>
        <dbReference type="EMBL" id="KAF2843078.1"/>
    </source>
</evidence>
<feature type="transmembrane region" description="Helical" evidence="1">
    <location>
        <begin position="35"/>
        <end position="54"/>
    </location>
</feature>
<keyword evidence="1" id="KW-0472">Membrane</keyword>
<comment type="caution">
    <text evidence="2">The sequence shown here is derived from an EMBL/GenBank/DDBJ whole genome shotgun (WGS) entry which is preliminary data.</text>
</comment>
<dbReference type="AlphaFoldDB" id="A0A9P4SK62"/>
<accession>A0A9P4SK62</accession>
<protein>
    <submittedName>
        <fullName evidence="2">Uncharacterized protein</fullName>
    </submittedName>
</protein>
<keyword evidence="1" id="KW-1133">Transmembrane helix</keyword>
<dbReference type="Proteomes" id="UP000799429">
    <property type="component" value="Unassembled WGS sequence"/>
</dbReference>
<evidence type="ECO:0000313" key="3">
    <source>
        <dbReference type="Proteomes" id="UP000799429"/>
    </source>
</evidence>
<gene>
    <name evidence="2" type="ORF">M501DRAFT_56500</name>
</gene>
<organism evidence="2 3">
    <name type="scientific">Patellaria atrata CBS 101060</name>
    <dbReference type="NCBI Taxonomy" id="1346257"/>
    <lineage>
        <taxon>Eukaryota</taxon>
        <taxon>Fungi</taxon>
        <taxon>Dikarya</taxon>
        <taxon>Ascomycota</taxon>
        <taxon>Pezizomycotina</taxon>
        <taxon>Dothideomycetes</taxon>
        <taxon>Dothideomycetes incertae sedis</taxon>
        <taxon>Patellariales</taxon>
        <taxon>Patellariaceae</taxon>
        <taxon>Patellaria</taxon>
    </lineage>
</organism>
<proteinExistence type="predicted"/>
<dbReference type="EMBL" id="MU006089">
    <property type="protein sequence ID" value="KAF2843078.1"/>
    <property type="molecule type" value="Genomic_DNA"/>
</dbReference>